<reference evidence="1 2" key="1">
    <citation type="submission" date="2018-08" db="EMBL/GenBank/DDBJ databases">
        <title>Draft genome sequences of two Aspergillus turcosus clinical strains isolated from bronchoalveolar lavage fluid: one azole-susceptible and the other azole-resistant.</title>
        <authorList>
            <person name="Parent-Michaud M."/>
            <person name="Dufresne P.J."/>
            <person name="Fournier E."/>
            <person name="Martineau C."/>
            <person name="Moreira S."/>
            <person name="Perkins V."/>
            <person name="De Repentigny L."/>
            <person name="Dufresne S.F."/>
        </authorList>
    </citation>
    <scope>NUCLEOTIDE SEQUENCE [LARGE SCALE GENOMIC DNA]</scope>
    <source>
        <strain evidence="1">HMR AF 1038</strain>
    </source>
</reference>
<evidence type="ECO:0000313" key="1">
    <source>
        <dbReference type="EMBL" id="RLL96202.1"/>
    </source>
</evidence>
<dbReference type="AlphaFoldDB" id="A0A3R7F5E7"/>
<accession>A0A3R7F5E7</accession>
<dbReference type="OrthoDB" id="4794019at2759"/>
<dbReference type="EMBL" id="NIDN02000119">
    <property type="protein sequence ID" value="RLL96202.1"/>
    <property type="molecule type" value="Genomic_DNA"/>
</dbReference>
<comment type="caution">
    <text evidence="1">The sequence shown here is derived from an EMBL/GenBank/DDBJ whole genome shotgun (WGS) entry which is preliminary data.</text>
</comment>
<organism evidence="1 2">
    <name type="scientific">Aspergillus turcosus</name>
    <dbReference type="NCBI Taxonomy" id="1245748"/>
    <lineage>
        <taxon>Eukaryota</taxon>
        <taxon>Fungi</taxon>
        <taxon>Dikarya</taxon>
        <taxon>Ascomycota</taxon>
        <taxon>Pezizomycotina</taxon>
        <taxon>Eurotiomycetes</taxon>
        <taxon>Eurotiomycetidae</taxon>
        <taxon>Eurotiales</taxon>
        <taxon>Aspergillaceae</taxon>
        <taxon>Aspergillus</taxon>
        <taxon>Aspergillus subgen. Fumigati</taxon>
    </lineage>
</organism>
<dbReference type="Proteomes" id="UP000215289">
    <property type="component" value="Unassembled WGS sequence"/>
</dbReference>
<gene>
    <name evidence="1" type="ORF">CFD26_101939</name>
</gene>
<sequence length="245" mass="27479">MWFAYRMDIQAFGVRPDMIAPGCHGTVADGSCYLDEFINHLQRDGKKLDAGQKTSAGTWLLPDAVDMAKELTTLKSNGVDFVPNQDPEKIFRSGTFTQPNPRLSDILSLVTDRIEAARVKLGDGELKDELFEAREAINGVHEARLADNGQDLIDTINDYLKNEKGSSTTVETKTPKALDGSTYLDVDIDKTKAKDPAFSQYWADFQEWLGKQKRTNKTKVGRVRMHWDAIQGVQEIASRTYGWNC</sequence>
<name>A0A3R7F5E7_9EURO</name>
<proteinExistence type="predicted"/>
<keyword evidence="2" id="KW-1185">Reference proteome</keyword>
<protein>
    <submittedName>
        <fullName evidence="1">Uncharacterized protein</fullName>
    </submittedName>
</protein>
<evidence type="ECO:0000313" key="2">
    <source>
        <dbReference type="Proteomes" id="UP000215289"/>
    </source>
</evidence>